<dbReference type="Gene3D" id="3.40.640.10">
    <property type="entry name" value="Type I PLP-dependent aspartate aminotransferase-like (Major domain)"/>
    <property type="match status" value="1"/>
</dbReference>
<name>A0A1I5GVB1_9ACTN</name>
<gene>
    <name evidence="1" type="ORF">SAMN04489713_105426</name>
</gene>
<dbReference type="InParanoid" id="A0A1I5GVB1"/>
<reference evidence="1 2" key="1">
    <citation type="submission" date="2016-10" db="EMBL/GenBank/DDBJ databases">
        <authorList>
            <person name="de Groot N.N."/>
        </authorList>
    </citation>
    <scope>NUCLEOTIDE SEQUENCE [LARGE SCALE GENOMIC DNA]</scope>
    <source>
        <strain evidence="1 2">DSM 43067</strain>
    </source>
</reference>
<proteinExistence type="predicted"/>
<dbReference type="RefSeq" id="WP_075021610.1">
    <property type="nucleotide sequence ID" value="NZ_FOVH01000005.1"/>
</dbReference>
<dbReference type="InterPro" id="IPR015424">
    <property type="entry name" value="PyrdxlP-dep_Trfase"/>
</dbReference>
<dbReference type="EMBL" id="FOVH01000005">
    <property type="protein sequence ID" value="SFO39887.1"/>
    <property type="molecule type" value="Genomic_DNA"/>
</dbReference>
<evidence type="ECO:0000313" key="2">
    <source>
        <dbReference type="Proteomes" id="UP000183413"/>
    </source>
</evidence>
<dbReference type="STRING" id="1993.SAMN04489713_105426"/>
<dbReference type="Proteomes" id="UP000183413">
    <property type="component" value="Unassembled WGS sequence"/>
</dbReference>
<dbReference type="AlphaFoldDB" id="A0A1I5GVB1"/>
<dbReference type="SUPFAM" id="SSF53383">
    <property type="entry name" value="PLP-dependent transferases"/>
    <property type="match status" value="1"/>
</dbReference>
<dbReference type="InterPro" id="IPR015421">
    <property type="entry name" value="PyrdxlP-dep_Trfase_major"/>
</dbReference>
<accession>A0A1I5GVB1</accession>
<sequence>MTAAAPAAGQAERLRDEMLHLLDRGLKTAPAGTSAAEDLAAEARWWEVERLPDLAASVRRAFAARRLLLAAPDRRTWRDSLSYIGDADPADLTVSEHEYERSDIALRDDHPLAAPYPWAAGRDVGLTVRYTGSGMAAITAWYLALAKLTTDVTVVTNTLYYETETLFELCPAAHVRVEPRADRDGFLRRLRTASGPVVAFLDSCQPFGDAAMVREVLARGDEPGPLAVVWDNACAPIAADPCPGGWTGVPLVLLRSHHKLDELGLELATLGSAAVATPPGMDEPRRAHAEGLRDLLPRVLSVAGGHATAAALRTMDRYGLPDPALTARANAATLAANRAGGRALRAALDGARGCLVQEYEHGCFVNVRLTGLRPRLGNPALDLVIRRAAADAAAEGLAVWRSGSFGFHYTALSGWAVASHDVESLGHGAHTVLRVCFGGHDDDVAAAVARLVARHVRELAPAAGTPA</sequence>
<evidence type="ECO:0000313" key="1">
    <source>
        <dbReference type="EMBL" id="SFO39887.1"/>
    </source>
</evidence>
<protein>
    <submittedName>
        <fullName evidence="1">Uncharacterized protein</fullName>
    </submittedName>
</protein>
<organism evidence="1 2">
    <name type="scientific">Actinomadura madurae</name>
    <dbReference type="NCBI Taxonomy" id="1993"/>
    <lineage>
        <taxon>Bacteria</taxon>
        <taxon>Bacillati</taxon>
        <taxon>Actinomycetota</taxon>
        <taxon>Actinomycetes</taxon>
        <taxon>Streptosporangiales</taxon>
        <taxon>Thermomonosporaceae</taxon>
        <taxon>Actinomadura</taxon>
    </lineage>
</organism>
<keyword evidence="2" id="KW-1185">Reference proteome</keyword>